<gene>
    <name evidence="3" type="ORF">E4U60_003256</name>
</gene>
<reference evidence="3 4" key="1">
    <citation type="journal article" date="2020" name="bioRxiv">
        <title>Whole genome comparisons of ergot fungi reveals the divergence and evolution of species within the genus Claviceps are the result of varying mechanisms driving genome evolution and host range expansion.</title>
        <authorList>
            <person name="Wyka S.A."/>
            <person name="Mondo S.J."/>
            <person name="Liu M."/>
            <person name="Dettman J."/>
            <person name="Nalam V."/>
            <person name="Broders K.D."/>
        </authorList>
    </citation>
    <scope>NUCLEOTIDE SEQUENCE [LARGE SCALE GENOMIC DNA]</scope>
    <source>
        <strain evidence="3 4">CCC 1485</strain>
    </source>
</reference>
<comment type="caution">
    <text evidence="3">The sequence shown here is derived from an EMBL/GenBank/DDBJ whole genome shotgun (WGS) entry which is preliminary data.</text>
</comment>
<proteinExistence type="predicted"/>
<protein>
    <submittedName>
        <fullName evidence="3">Uncharacterized protein</fullName>
    </submittedName>
</protein>
<evidence type="ECO:0000313" key="4">
    <source>
        <dbReference type="Proteomes" id="UP000706124"/>
    </source>
</evidence>
<sequence>MLSSPSLTQSSQGHDDSSSSSPRPRQSVKGDVRALAHTNAATSNSTTALPVSSPESRSSWPEPYLSSKQQQSRLRMSTVPGDHSTSDEDSDGSLSSPASKYTLESLKAQRRALSLTGDKPYTISRGPTSPRPGTWYKRGNKNNAHQHIEAQNPSTIEDMIPTQVRPSSIAAPASTSASGEFRSKVVSTPCPSRFSFFNMSGLRGLTATNPISMPKDDELINMDINAALLSPESPRNGEAFSPAAFKNLQMNATGLLRKFQSAYQDKAIACQELRAERDSQQDEKMEMETRAARLKMQLEDMAQKAAEHEIIMQALMQELNEEKRLRAQERTARESVVLSSGTSAISEDLGAEDDQRKKQYRRSAGTIKSEDAGFETDDESIDQLSVFSRSRSPPLAASSLDGLSTQSGTTAPHVPQPPKSNRLEPPRPSRQSQPQQISTFQKLMKGIAGDSIKCQNCQGQDASVAWDTASLLRDENKGLKQRVNDLEAAVEGALDAVMGVNM</sequence>
<evidence type="ECO:0000256" key="1">
    <source>
        <dbReference type="SAM" id="Coils"/>
    </source>
</evidence>
<feature type="coiled-coil region" evidence="1">
    <location>
        <begin position="263"/>
        <end position="332"/>
    </location>
</feature>
<feature type="region of interest" description="Disordered" evidence="2">
    <location>
        <begin position="1"/>
        <end position="134"/>
    </location>
</feature>
<organism evidence="3 4">
    <name type="scientific">Claviceps pazoutovae</name>
    <dbReference type="NCBI Taxonomy" id="1649127"/>
    <lineage>
        <taxon>Eukaryota</taxon>
        <taxon>Fungi</taxon>
        <taxon>Dikarya</taxon>
        <taxon>Ascomycota</taxon>
        <taxon>Pezizomycotina</taxon>
        <taxon>Sordariomycetes</taxon>
        <taxon>Hypocreomycetidae</taxon>
        <taxon>Hypocreales</taxon>
        <taxon>Clavicipitaceae</taxon>
        <taxon>Claviceps</taxon>
    </lineage>
</organism>
<dbReference type="Proteomes" id="UP000706124">
    <property type="component" value="Unassembled WGS sequence"/>
</dbReference>
<evidence type="ECO:0000256" key="2">
    <source>
        <dbReference type="SAM" id="MobiDB-lite"/>
    </source>
</evidence>
<accession>A0A9P7MA38</accession>
<feature type="region of interest" description="Disordered" evidence="2">
    <location>
        <begin position="347"/>
        <end position="436"/>
    </location>
</feature>
<feature type="compositionally biased region" description="Polar residues" evidence="2">
    <location>
        <begin position="401"/>
        <end position="410"/>
    </location>
</feature>
<feature type="compositionally biased region" description="Polar residues" evidence="2">
    <location>
        <begin position="66"/>
        <end position="75"/>
    </location>
</feature>
<dbReference type="EMBL" id="SRPO01000262">
    <property type="protein sequence ID" value="KAG5935308.1"/>
    <property type="molecule type" value="Genomic_DNA"/>
</dbReference>
<feature type="compositionally biased region" description="Acidic residues" evidence="2">
    <location>
        <begin position="372"/>
        <end position="381"/>
    </location>
</feature>
<keyword evidence="4" id="KW-1185">Reference proteome</keyword>
<feature type="compositionally biased region" description="Low complexity" evidence="2">
    <location>
        <begin position="388"/>
        <end position="400"/>
    </location>
</feature>
<name>A0A9P7MA38_9HYPO</name>
<feature type="compositionally biased region" description="Low complexity" evidence="2">
    <location>
        <begin position="35"/>
        <end position="63"/>
    </location>
</feature>
<evidence type="ECO:0000313" key="3">
    <source>
        <dbReference type="EMBL" id="KAG5935308.1"/>
    </source>
</evidence>
<dbReference type="AlphaFoldDB" id="A0A9P7MA38"/>
<feature type="coiled-coil region" evidence="1">
    <location>
        <begin position="469"/>
        <end position="496"/>
    </location>
</feature>
<feature type="compositionally biased region" description="Low complexity" evidence="2">
    <location>
        <begin position="18"/>
        <end position="27"/>
    </location>
</feature>
<dbReference type="OrthoDB" id="5377009at2759"/>
<keyword evidence="1" id="KW-0175">Coiled coil</keyword>